<evidence type="ECO:0000256" key="7">
    <source>
        <dbReference type="SAM" id="Phobius"/>
    </source>
</evidence>
<keyword evidence="5" id="KW-0572">Peptidoglycan-anchor</keyword>
<evidence type="ECO:0000256" key="6">
    <source>
        <dbReference type="SAM" id="MobiDB-lite"/>
    </source>
</evidence>
<evidence type="ECO:0000313" key="10">
    <source>
        <dbReference type="EMBL" id="MDL2417035.1"/>
    </source>
</evidence>
<feature type="region of interest" description="Disordered" evidence="6">
    <location>
        <begin position="32"/>
        <end position="83"/>
    </location>
</feature>
<feature type="transmembrane region" description="Helical" evidence="7">
    <location>
        <begin position="87"/>
        <end position="103"/>
    </location>
</feature>
<evidence type="ECO:0000256" key="1">
    <source>
        <dbReference type="ARBA" id="ARBA00004168"/>
    </source>
</evidence>
<comment type="caution">
    <text evidence="10">The sequence shown here is derived from an EMBL/GenBank/DDBJ whole genome shotgun (WGS) entry which is preliminary data.</text>
</comment>
<gene>
    <name evidence="10" type="ORF">P6F46_03055</name>
</gene>
<name>A0ABT7KTA2_9BACI</name>
<evidence type="ECO:0000256" key="4">
    <source>
        <dbReference type="ARBA" id="ARBA00022729"/>
    </source>
</evidence>
<proteinExistence type="predicted"/>
<keyword evidence="7" id="KW-0812">Transmembrane</keyword>
<accession>A0ABT7KTA2</accession>
<evidence type="ECO:0000256" key="8">
    <source>
        <dbReference type="SAM" id="SignalP"/>
    </source>
</evidence>
<sequence length="114" mass="12607">MKKVACCIAVTLICAPLITLKAANASSMNSKAGITFSNSYTPVTSTDPTETKIKEETVDKNGTRIIKEKDKNGDKHLPKTGGQTRDFTPYIGLFSITLSLYVFKRIREKQVYSK</sequence>
<reference evidence="10 11" key="1">
    <citation type="journal article" date="2023" name="Int. J. Mol. Sci.">
        <title>Pathogenicity and Genomic Characterization of a Novel Genospecies, Bacillus shihchuchen, of the Bacillus cereus Group Isolated from Chinese Softshell Turtle (Pelodiscus sinensis).</title>
        <authorList>
            <person name="Cheng L.W."/>
            <person name="Byadgi O.V."/>
            <person name="Tsai C.E."/>
            <person name="Wang P.C."/>
            <person name="Chen S.C."/>
        </authorList>
    </citation>
    <scope>NUCLEOTIDE SEQUENCE [LARGE SCALE GENOMIC DNA]</scope>
    <source>
        <strain evidence="10 11">QF108-045</strain>
    </source>
</reference>
<evidence type="ECO:0000256" key="2">
    <source>
        <dbReference type="ARBA" id="ARBA00022512"/>
    </source>
</evidence>
<feature type="compositionally biased region" description="Polar residues" evidence="6">
    <location>
        <begin position="35"/>
        <end position="48"/>
    </location>
</feature>
<evidence type="ECO:0000313" key="11">
    <source>
        <dbReference type="Proteomes" id="UP001229716"/>
    </source>
</evidence>
<keyword evidence="7" id="KW-0472">Membrane</keyword>
<feature type="signal peptide" evidence="8">
    <location>
        <begin position="1"/>
        <end position="22"/>
    </location>
</feature>
<dbReference type="InterPro" id="IPR019931">
    <property type="entry name" value="LPXTG_anchor"/>
</dbReference>
<keyword evidence="2" id="KW-0134">Cell wall</keyword>
<evidence type="ECO:0000256" key="3">
    <source>
        <dbReference type="ARBA" id="ARBA00022525"/>
    </source>
</evidence>
<evidence type="ECO:0000256" key="5">
    <source>
        <dbReference type="ARBA" id="ARBA00023088"/>
    </source>
</evidence>
<keyword evidence="3" id="KW-0964">Secreted</keyword>
<protein>
    <submittedName>
        <fullName evidence="10">LPXTG cell wall anchor domain-containing protein</fullName>
    </submittedName>
</protein>
<dbReference type="EMBL" id="JASWHZ010000001">
    <property type="protein sequence ID" value="MDL2417035.1"/>
    <property type="molecule type" value="Genomic_DNA"/>
</dbReference>
<comment type="subcellular location">
    <subcellularLocation>
        <location evidence="1">Secreted</location>
        <location evidence="1">Cell wall</location>
        <topology evidence="1">Peptidoglycan-anchor</topology>
    </subcellularLocation>
</comment>
<feature type="domain" description="Gram-positive cocci surface proteins LPxTG" evidence="9">
    <location>
        <begin position="70"/>
        <end position="109"/>
    </location>
</feature>
<dbReference type="Proteomes" id="UP001229716">
    <property type="component" value="Unassembled WGS sequence"/>
</dbReference>
<dbReference type="NCBIfam" id="TIGR01167">
    <property type="entry name" value="LPXTG_anchor"/>
    <property type="match status" value="1"/>
</dbReference>
<feature type="compositionally biased region" description="Basic and acidic residues" evidence="6">
    <location>
        <begin position="49"/>
        <end position="77"/>
    </location>
</feature>
<feature type="chain" id="PRO_5046587585" evidence="8">
    <location>
        <begin position="23"/>
        <end position="114"/>
    </location>
</feature>
<keyword evidence="4 8" id="KW-0732">Signal</keyword>
<organism evidence="10 11">
    <name type="scientific">Bacillus shihchuchen</name>
    <dbReference type="NCBI Taxonomy" id="3036942"/>
    <lineage>
        <taxon>Bacteria</taxon>
        <taxon>Bacillati</taxon>
        <taxon>Bacillota</taxon>
        <taxon>Bacilli</taxon>
        <taxon>Bacillales</taxon>
        <taxon>Bacillaceae</taxon>
        <taxon>Bacillus</taxon>
        <taxon>Bacillus cereus group</taxon>
    </lineage>
</organism>
<keyword evidence="7" id="KW-1133">Transmembrane helix</keyword>
<dbReference type="Pfam" id="PF00746">
    <property type="entry name" value="Gram_pos_anchor"/>
    <property type="match status" value="1"/>
</dbReference>
<evidence type="ECO:0000259" key="9">
    <source>
        <dbReference type="Pfam" id="PF00746"/>
    </source>
</evidence>
<keyword evidence="11" id="KW-1185">Reference proteome</keyword>